<evidence type="ECO:0008006" key="4">
    <source>
        <dbReference type="Google" id="ProtNLM"/>
    </source>
</evidence>
<sequence>MRTTLQGALSMAVLAATAAIAAISAGCASKQPISAVDWDHGARRGWIVARYTPDAIGATLPPCLANLRADDYVAHRFVKVRYRQGKHSHDAVAELPAGVPLVDGEQVELWPADCAAGQLAHISRVLPVTAAVGD</sequence>
<reference evidence="2 3" key="1">
    <citation type="submission" date="2019-12" db="EMBL/GenBank/DDBJ databases">
        <title>Novel species isolated from a subtropical stream in China.</title>
        <authorList>
            <person name="Lu H."/>
        </authorList>
    </citation>
    <scope>NUCLEOTIDE SEQUENCE [LARGE SCALE GENOMIC DNA]</scope>
    <source>
        <strain evidence="2 3">FT135W</strain>
    </source>
</reference>
<name>A0A6L8KF63_9BURK</name>
<feature type="chain" id="PRO_5026812604" description="Lipoprotein" evidence="1">
    <location>
        <begin position="22"/>
        <end position="134"/>
    </location>
</feature>
<protein>
    <recommendedName>
        <fullName evidence="4">Lipoprotein</fullName>
    </recommendedName>
</protein>
<dbReference type="EMBL" id="WWCN01000022">
    <property type="protein sequence ID" value="MYM26093.1"/>
    <property type="molecule type" value="Genomic_DNA"/>
</dbReference>
<dbReference type="Proteomes" id="UP000479335">
    <property type="component" value="Unassembled WGS sequence"/>
</dbReference>
<comment type="caution">
    <text evidence="2">The sequence shown here is derived from an EMBL/GenBank/DDBJ whole genome shotgun (WGS) entry which is preliminary data.</text>
</comment>
<gene>
    <name evidence="2" type="ORF">GTP46_26025</name>
</gene>
<evidence type="ECO:0000313" key="3">
    <source>
        <dbReference type="Proteomes" id="UP000479335"/>
    </source>
</evidence>
<accession>A0A6L8KF63</accession>
<keyword evidence="1" id="KW-0732">Signal</keyword>
<dbReference type="RefSeq" id="WP_161009532.1">
    <property type="nucleotide sequence ID" value="NZ_WWCN01000022.1"/>
</dbReference>
<feature type="signal peptide" evidence="1">
    <location>
        <begin position="1"/>
        <end position="21"/>
    </location>
</feature>
<proteinExistence type="predicted"/>
<organism evidence="2 3">
    <name type="scientific">Duganella flavida</name>
    <dbReference type="NCBI Taxonomy" id="2692175"/>
    <lineage>
        <taxon>Bacteria</taxon>
        <taxon>Pseudomonadati</taxon>
        <taxon>Pseudomonadota</taxon>
        <taxon>Betaproteobacteria</taxon>
        <taxon>Burkholderiales</taxon>
        <taxon>Oxalobacteraceae</taxon>
        <taxon>Telluria group</taxon>
        <taxon>Duganella</taxon>
    </lineage>
</organism>
<dbReference type="AlphaFoldDB" id="A0A6L8KF63"/>
<evidence type="ECO:0000313" key="2">
    <source>
        <dbReference type="EMBL" id="MYM26093.1"/>
    </source>
</evidence>
<keyword evidence="3" id="KW-1185">Reference proteome</keyword>
<dbReference type="PROSITE" id="PS51257">
    <property type="entry name" value="PROKAR_LIPOPROTEIN"/>
    <property type="match status" value="1"/>
</dbReference>
<evidence type="ECO:0000256" key="1">
    <source>
        <dbReference type="SAM" id="SignalP"/>
    </source>
</evidence>